<protein>
    <submittedName>
        <fullName evidence="1">Uncharacterized protein</fullName>
    </submittedName>
</protein>
<comment type="caution">
    <text evidence="1">The sequence shown here is derived from an EMBL/GenBank/DDBJ whole genome shotgun (WGS) entry which is preliminary data.</text>
</comment>
<reference evidence="1" key="1">
    <citation type="submission" date="2021-10" db="EMBL/GenBank/DDBJ databases">
        <authorList>
            <person name="Dean J.D."/>
            <person name="Kim M.K."/>
            <person name="Newey C.N."/>
            <person name="Stoker T.S."/>
            <person name="Thompson D.W."/>
            <person name="Grose J.H."/>
        </authorList>
    </citation>
    <scope>NUCLEOTIDE SEQUENCE</scope>
    <source>
        <strain evidence="1">BT178</strain>
    </source>
</reference>
<keyword evidence="2" id="KW-1185">Reference proteome</keyword>
<dbReference type="RefSeq" id="WP_226179967.1">
    <property type="nucleotide sequence ID" value="NZ_JAJADR010000010.1"/>
</dbReference>
<dbReference type="EMBL" id="JAJADR010000010">
    <property type="protein sequence ID" value="MCB2410673.1"/>
    <property type="molecule type" value="Genomic_DNA"/>
</dbReference>
<dbReference type="InterPro" id="IPR007132">
    <property type="entry name" value="DUF346"/>
</dbReference>
<evidence type="ECO:0000313" key="1">
    <source>
        <dbReference type="EMBL" id="MCB2410673.1"/>
    </source>
</evidence>
<gene>
    <name evidence="1" type="ORF">LGH74_21980</name>
</gene>
<sequence length="28" mass="3175">MNHHWFWQPGSLPHRVGFGGVVASPFLL</sequence>
<dbReference type="Proteomes" id="UP001165296">
    <property type="component" value="Unassembled WGS sequence"/>
</dbReference>
<name>A0ABS8AY20_9BACT</name>
<proteinExistence type="predicted"/>
<organism evidence="1 2">
    <name type="scientific">Hymenobacter lucidus</name>
    <dbReference type="NCBI Taxonomy" id="2880930"/>
    <lineage>
        <taxon>Bacteria</taxon>
        <taxon>Pseudomonadati</taxon>
        <taxon>Bacteroidota</taxon>
        <taxon>Cytophagia</taxon>
        <taxon>Cytophagales</taxon>
        <taxon>Hymenobacteraceae</taxon>
        <taxon>Hymenobacter</taxon>
    </lineage>
</organism>
<dbReference type="Pfam" id="PF03984">
    <property type="entry name" value="DUF346"/>
    <property type="match status" value="1"/>
</dbReference>
<evidence type="ECO:0000313" key="2">
    <source>
        <dbReference type="Proteomes" id="UP001165296"/>
    </source>
</evidence>
<accession>A0ABS8AY20</accession>